<dbReference type="PANTHER" id="PTHR30482">
    <property type="entry name" value="HIGH-AFFINITY BRANCHED-CHAIN AMINO ACID TRANSPORT SYSTEM PERMEASE"/>
    <property type="match status" value="1"/>
</dbReference>
<dbReference type="Pfam" id="PF02653">
    <property type="entry name" value="BPD_transp_2"/>
    <property type="match status" value="1"/>
</dbReference>
<feature type="transmembrane region" description="Helical" evidence="6">
    <location>
        <begin position="44"/>
        <end position="71"/>
    </location>
</feature>
<dbReference type="AlphaFoldDB" id="A0A512N2F3"/>
<evidence type="ECO:0000313" key="8">
    <source>
        <dbReference type="Proteomes" id="UP000321058"/>
    </source>
</evidence>
<feature type="transmembrane region" description="Helical" evidence="6">
    <location>
        <begin position="166"/>
        <end position="185"/>
    </location>
</feature>
<keyword evidence="5 6" id="KW-0472">Membrane</keyword>
<evidence type="ECO:0000256" key="5">
    <source>
        <dbReference type="ARBA" id="ARBA00023136"/>
    </source>
</evidence>
<feature type="transmembrane region" description="Helical" evidence="6">
    <location>
        <begin position="298"/>
        <end position="315"/>
    </location>
</feature>
<keyword evidence="2" id="KW-1003">Cell membrane</keyword>
<evidence type="ECO:0000256" key="6">
    <source>
        <dbReference type="SAM" id="Phobius"/>
    </source>
</evidence>
<comment type="subcellular location">
    <subcellularLocation>
        <location evidence="1">Cell membrane</location>
        <topology evidence="1">Multi-pass membrane protein</topology>
    </subcellularLocation>
</comment>
<proteinExistence type="predicted"/>
<evidence type="ECO:0000256" key="1">
    <source>
        <dbReference type="ARBA" id="ARBA00004651"/>
    </source>
</evidence>
<dbReference type="EMBL" id="BKAJ01000004">
    <property type="protein sequence ID" value="GEP53175.1"/>
    <property type="molecule type" value="Genomic_DNA"/>
</dbReference>
<protein>
    <submittedName>
        <fullName evidence="7">Branched-chain amino acid ABC transporter permease</fullName>
    </submittedName>
</protein>
<dbReference type="Proteomes" id="UP000321058">
    <property type="component" value="Unassembled WGS sequence"/>
</dbReference>
<dbReference type="CDD" id="cd06581">
    <property type="entry name" value="TM_PBP1_LivM_like"/>
    <property type="match status" value="1"/>
</dbReference>
<evidence type="ECO:0000256" key="4">
    <source>
        <dbReference type="ARBA" id="ARBA00022989"/>
    </source>
</evidence>
<dbReference type="PANTHER" id="PTHR30482:SF17">
    <property type="entry name" value="ABC TRANSPORTER ATP-BINDING PROTEIN"/>
    <property type="match status" value="1"/>
</dbReference>
<dbReference type="GO" id="GO:0005886">
    <property type="term" value="C:plasma membrane"/>
    <property type="evidence" value="ECO:0007669"/>
    <property type="project" value="UniProtKB-SubCell"/>
</dbReference>
<sequence length="329" mass="35667">MSFIASLRTPRGLITALLLVILAVLPLLTQAFDQRYLLSIGTRIVIWAIAAVSLNMILGYGGLVSFGHAVFFGIGGYAVGILSHHGVASGWIQWPVAIIAATLWAALVGALSLRTRGLYFIMITLAFAQLVFYVGGGLEAYGADDGLNISRSRFPGVIDLRDKASFYWLCFALLCGTLWFCSRFANSRFGLVIRGAKSNDLRMTALGFPVFRYRLAAFTLSGAFGGLAGILLANEGAYISPAMMSWVKSGDLIVIVVLGGMGTLFGPLYGTIAFFVLEESLKPILDLFHKGWGEYWQIVFGPMLVLIALYAKGGIDSLFGSPKEWRRHG</sequence>
<feature type="transmembrane region" description="Helical" evidence="6">
    <location>
        <begin position="211"/>
        <end position="232"/>
    </location>
</feature>
<organism evidence="7 8">
    <name type="scientific">Reyranella soli</name>
    <dbReference type="NCBI Taxonomy" id="1230389"/>
    <lineage>
        <taxon>Bacteria</taxon>
        <taxon>Pseudomonadati</taxon>
        <taxon>Pseudomonadota</taxon>
        <taxon>Alphaproteobacteria</taxon>
        <taxon>Hyphomicrobiales</taxon>
        <taxon>Reyranellaceae</taxon>
        <taxon>Reyranella</taxon>
    </lineage>
</organism>
<name>A0A512N2F3_9HYPH</name>
<feature type="transmembrane region" description="Helical" evidence="6">
    <location>
        <begin position="91"/>
        <end position="111"/>
    </location>
</feature>
<evidence type="ECO:0000313" key="7">
    <source>
        <dbReference type="EMBL" id="GEP53175.1"/>
    </source>
</evidence>
<keyword evidence="4 6" id="KW-1133">Transmembrane helix</keyword>
<feature type="transmembrane region" description="Helical" evidence="6">
    <location>
        <begin position="118"/>
        <end position="138"/>
    </location>
</feature>
<feature type="transmembrane region" description="Helical" evidence="6">
    <location>
        <begin position="12"/>
        <end position="32"/>
    </location>
</feature>
<reference evidence="7 8" key="1">
    <citation type="submission" date="2019-07" db="EMBL/GenBank/DDBJ databases">
        <title>Whole genome shotgun sequence of Reyranella soli NBRC 108950.</title>
        <authorList>
            <person name="Hosoyama A."/>
            <person name="Uohara A."/>
            <person name="Ohji S."/>
            <person name="Ichikawa N."/>
        </authorList>
    </citation>
    <scope>NUCLEOTIDE SEQUENCE [LARGE SCALE GENOMIC DNA]</scope>
    <source>
        <strain evidence="7 8">NBRC 108950</strain>
    </source>
</reference>
<dbReference type="InterPro" id="IPR043428">
    <property type="entry name" value="LivM-like"/>
</dbReference>
<dbReference type="RefSeq" id="WP_147145508.1">
    <property type="nucleotide sequence ID" value="NZ_BKAJ01000004.1"/>
</dbReference>
<evidence type="ECO:0000256" key="2">
    <source>
        <dbReference type="ARBA" id="ARBA00022475"/>
    </source>
</evidence>
<dbReference type="InterPro" id="IPR001851">
    <property type="entry name" value="ABC_transp_permease"/>
</dbReference>
<dbReference type="GO" id="GO:0015658">
    <property type="term" value="F:branched-chain amino acid transmembrane transporter activity"/>
    <property type="evidence" value="ECO:0007669"/>
    <property type="project" value="InterPro"/>
</dbReference>
<dbReference type="OrthoDB" id="9804361at2"/>
<gene>
    <name evidence="7" type="ORF">RSO01_03410</name>
</gene>
<evidence type="ECO:0000256" key="3">
    <source>
        <dbReference type="ARBA" id="ARBA00022692"/>
    </source>
</evidence>
<keyword evidence="8" id="KW-1185">Reference proteome</keyword>
<comment type="caution">
    <text evidence="7">The sequence shown here is derived from an EMBL/GenBank/DDBJ whole genome shotgun (WGS) entry which is preliminary data.</text>
</comment>
<feature type="transmembrane region" description="Helical" evidence="6">
    <location>
        <begin position="252"/>
        <end position="277"/>
    </location>
</feature>
<accession>A0A512N2F3</accession>
<keyword evidence="3 6" id="KW-0812">Transmembrane</keyword>